<organism evidence="2 3">
    <name type="scientific">Prevotella koreensis</name>
    <dbReference type="NCBI Taxonomy" id="2490854"/>
    <lineage>
        <taxon>Bacteria</taxon>
        <taxon>Pseudomonadati</taxon>
        <taxon>Bacteroidota</taxon>
        <taxon>Bacteroidia</taxon>
        <taxon>Bacteroidales</taxon>
        <taxon>Prevotellaceae</taxon>
        <taxon>Prevotella</taxon>
    </lineage>
</organism>
<dbReference type="RefSeq" id="WP_126678711.1">
    <property type="nucleotide sequence ID" value="NZ_RYYU01000001.1"/>
</dbReference>
<reference evidence="2 3" key="1">
    <citation type="submission" date="2018-12" db="EMBL/GenBank/DDBJ databases">
        <title>Genome sequencing of Prevotella sp. KCOM 3155 (= JS262).</title>
        <authorList>
            <person name="Kook J.-K."/>
            <person name="Park S.-N."/>
            <person name="Lim Y.K."/>
        </authorList>
    </citation>
    <scope>NUCLEOTIDE SEQUENCE [LARGE SCALE GENOMIC DNA]</scope>
    <source>
        <strain evidence="2 3">KCOM 3155</strain>
    </source>
</reference>
<name>A0A432LLG3_9BACT</name>
<feature type="transmembrane region" description="Helical" evidence="1">
    <location>
        <begin position="248"/>
        <end position="266"/>
    </location>
</feature>
<proteinExistence type="predicted"/>
<feature type="transmembrane region" description="Helical" evidence="1">
    <location>
        <begin position="108"/>
        <end position="127"/>
    </location>
</feature>
<keyword evidence="1" id="KW-0812">Transmembrane</keyword>
<feature type="transmembrane region" description="Helical" evidence="1">
    <location>
        <begin position="78"/>
        <end position="96"/>
    </location>
</feature>
<keyword evidence="1" id="KW-0472">Membrane</keyword>
<comment type="caution">
    <text evidence="2">The sequence shown here is derived from an EMBL/GenBank/DDBJ whole genome shotgun (WGS) entry which is preliminary data.</text>
</comment>
<feature type="transmembrane region" description="Helical" evidence="1">
    <location>
        <begin position="303"/>
        <end position="321"/>
    </location>
</feature>
<keyword evidence="3" id="KW-1185">Reference proteome</keyword>
<evidence type="ECO:0000313" key="3">
    <source>
        <dbReference type="Proteomes" id="UP000278983"/>
    </source>
</evidence>
<accession>A0A432LLG3</accession>
<feature type="transmembrane region" description="Helical" evidence="1">
    <location>
        <begin position="158"/>
        <end position="183"/>
    </location>
</feature>
<sequence length="464" mass="53228">MTKKILIFGLLTLLIGIAGLQTGIFWDNTTFVSAMGNALYENGIFTWGSIPTATDPGHPPFIATLMAASWSIFGRSLMVSHLVLLPFVFGILWQVWDLCSYYFNRRSDAIAAFLFVIADATLLSQMTLVTTEVPLIFFFLLALNGMLRGCMWKKSLGLAFLGIVSLRGMMLCGGLFLVDIFLHRGFIKWKSYVIGSLPALIFIVWRLIFKGWIISNPESTWGDATGYGSLIGFFKNFSWNIAVVVQRFIDFGRIVPLLFIVITLLLRRGWKNIQYRNILVVAIGSTSVVWGISLFIVNPIGHRYFTVSYLLLALLAVMMLREYVHRKAIYFFMLLALIAGNFIVYPDKMAQGWDSSLAQLNYWDVRRDMIDYIDDRKIDVKNVATFFPNNGEIDGVDLNNDHRQWADFTGKEQYVFYSNVFNLSDEEIELINRDYRMVKQFSKMGVRTELYKKRQYTVFSQKNK</sequence>
<evidence type="ECO:0000256" key="1">
    <source>
        <dbReference type="SAM" id="Phobius"/>
    </source>
</evidence>
<evidence type="ECO:0000313" key="2">
    <source>
        <dbReference type="EMBL" id="RUL59604.1"/>
    </source>
</evidence>
<feature type="transmembrane region" description="Helical" evidence="1">
    <location>
        <begin position="278"/>
        <end position="297"/>
    </location>
</feature>
<feature type="transmembrane region" description="Helical" evidence="1">
    <location>
        <begin position="189"/>
        <end position="209"/>
    </location>
</feature>
<feature type="transmembrane region" description="Helical" evidence="1">
    <location>
        <begin position="328"/>
        <end position="345"/>
    </location>
</feature>
<gene>
    <name evidence="2" type="ORF">EHV08_07420</name>
</gene>
<dbReference type="OrthoDB" id="866311at2"/>
<protein>
    <submittedName>
        <fullName evidence="2">Uncharacterized protein</fullName>
    </submittedName>
</protein>
<dbReference type="Proteomes" id="UP000278983">
    <property type="component" value="Unassembled WGS sequence"/>
</dbReference>
<dbReference type="AlphaFoldDB" id="A0A432LLG3"/>
<keyword evidence="1" id="KW-1133">Transmembrane helix</keyword>
<dbReference type="EMBL" id="RYYU01000001">
    <property type="protein sequence ID" value="RUL59604.1"/>
    <property type="molecule type" value="Genomic_DNA"/>
</dbReference>